<sequence>MIAAEQKTNYFKQELSKLSAERQRNILGLRVEDWTMAELVETLNSAIESHTPITVWGIALSLFSQVRKFPEIINFTQQFDIVTADGASIPWFGRILSQNIREHIGISYLAEEMIALADRKGYKILIFGATHEINAEAGRRILDKYPSLKLCKGIDGYYNADSEAEIAQHIRDSKPDILLVGMSFPKKELFLLRWKEFIQVPVSIACGGYIDVLSGKTSLAPNIITKLSMSWLWRLMQEPKRLFLKNIVNVSLFLFYIFPITIIRRLITPDKQLHILHFFSNKNYNGK</sequence>
<keyword evidence="1" id="KW-0328">Glycosyltransferase</keyword>
<dbReference type="EMBL" id="MGDE01000077">
    <property type="protein sequence ID" value="OGL46724.1"/>
    <property type="molecule type" value="Genomic_DNA"/>
</dbReference>
<keyword evidence="3" id="KW-0472">Membrane</keyword>
<gene>
    <name evidence="4" type="ORF">A2W05_07790</name>
</gene>
<dbReference type="Proteomes" id="UP000178797">
    <property type="component" value="Unassembled WGS sequence"/>
</dbReference>
<evidence type="ECO:0000256" key="1">
    <source>
        <dbReference type="ARBA" id="ARBA00022676"/>
    </source>
</evidence>
<dbReference type="PANTHER" id="PTHR34136">
    <property type="match status" value="1"/>
</dbReference>
<keyword evidence="2" id="KW-0808">Transferase</keyword>
<proteinExistence type="predicted"/>
<dbReference type="InterPro" id="IPR004629">
    <property type="entry name" value="WecG_TagA_CpsF"/>
</dbReference>
<accession>A0A1F7S0F3</accession>
<dbReference type="CDD" id="cd06533">
    <property type="entry name" value="Glyco_transf_WecG_TagA"/>
    <property type="match status" value="1"/>
</dbReference>
<keyword evidence="3" id="KW-0812">Transmembrane</keyword>
<evidence type="ECO:0000256" key="3">
    <source>
        <dbReference type="SAM" id="Phobius"/>
    </source>
</evidence>
<evidence type="ECO:0000256" key="2">
    <source>
        <dbReference type="ARBA" id="ARBA00022679"/>
    </source>
</evidence>
<dbReference type="AlphaFoldDB" id="A0A1F7S0F3"/>
<dbReference type="Pfam" id="PF03808">
    <property type="entry name" value="Glyco_tran_WecG"/>
    <property type="match status" value="1"/>
</dbReference>
<reference evidence="4 5" key="1">
    <citation type="journal article" date="2016" name="Nat. Commun.">
        <title>Thousands of microbial genomes shed light on interconnected biogeochemical processes in an aquifer system.</title>
        <authorList>
            <person name="Anantharaman K."/>
            <person name="Brown C.T."/>
            <person name="Hug L.A."/>
            <person name="Sharon I."/>
            <person name="Castelle C.J."/>
            <person name="Probst A.J."/>
            <person name="Thomas B.C."/>
            <person name="Singh A."/>
            <person name="Wilkins M.J."/>
            <person name="Karaoz U."/>
            <person name="Brodie E.L."/>
            <person name="Williams K.H."/>
            <person name="Hubbard S.S."/>
            <person name="Banfield J.F."/>
        </authorList>
    </citation>
    <scope>NUCLEOTIDE SEQUENCE [LARGE SCALE GENOMIC DNA]</scope>
</reference>
<organism evidence="4 5">
    <name type="scientific">Candidatus Schekmanbacteria bacterium RBG_16_38_10</name>
    <dbReference type="NCBI Taxonomy" id="1817879"/>
    <lineage>
        <taxon>Bacteria</taxon>
        <taxon>Candidatus Schekmaniibacteriota</taxon>
    </lineage>
</organism>
<protein>
    <recommendedName>
        <fullName evidence="6">Glycosyltransferase</fullName>
    </recommendedName>
</protein>
<keyword evidence="3" id="KW-1133">Transmembrane helix</keyword>
<dbReference type="PANTHER" id="PTHR34136:SF1">
    <property type="entry name" value="UDP-N-ACETYL-D-MANNOSAMINURONIC ACID TRANSFERASE"/>
    <property type="match status" value="1"/>
</dbReference>
<name>A0A1F7S0F3_9BACT</name>
<dbReference type="NCBIfam" id="TIGR00696">
    <property type="entry name" value="wecG_tagA_cpsF"/>
    <property type="match status" value="1"/>
</dbReference>
<evidence type="ECO:0000313" key="5">
    <source>
        <dbReference type="Proteomes" id="UP000178797"/>
    </source>
</evidence>
<dbReference type="GO" id="GO:0016758">
    <property type="term" value="F:hexosyltransferase activity"/>
    <property type="evidence" value="ECO:0007669"/>
    <property type="project" value="TreeGrafter"/>
</dbReference>
<evidence type="ECO:0008006" key="6">
    <source>
        <dbReference type="Google" id="ProtNLM"/>
    </source>
</evidence>
<comment type="caution">
    <text evidence="4">The sequence shown here is derived from an EMBL/GenBank/DDBJ whole genome shotgun (WGS) entry which is preliminary data.</text>
</comment>
<feature type="transmembrane region" description="Helical" evidence="3">
    <location>
        <begin position="242"/>
        <end position="263"/>
    </location>
</feature>
<evidence type="ECO:0000313" key="4">
    <source>
        <dbReference type="EMBL" id="OGL46724.1"/>
    </source>
</evidence>